<dbReference type="Proteomes" id="UP001327957">
    <property type="component" value="Unassembled WGS sequence"/>
</dbReference>
<dbReference type="InterPro" id="IPR005123">
    <property type="entry name" value="Oxoglu/Fe-dep_dioxygenase_dom"/>
</dbReference>
<keyword evidence="2" id="KW-0479">Metal-binding</keyword>
<accession>A0AAV9TJV1</accession>
<feature type="domain" description="Fe2OG dioxygenase" evidence="3">
    <location>
        <begin position="181"/>
        <end position="303"/>
    </location>
</feature>
<dbReference type="EMBL" id="JASAOK010000020">
    <property type="protein sequence ID" value="KAK6221630.1"/>
    <property type="molecule type" value="Genomic_DNA"/>
</dbReference>
<comment type="caution">
    <text evidence="4">The sequence shown here is derived from an EMBL/GenBank/DDBJ whole genome shotgun (WGS) entry which is preliminary data.</text>
</comment>
<protein>
    <submittedName>
        <fullName evidence="4">Oxidoreductase</fullName>
    </submittedName>
</protein>
<evidence type="ECO:0000256" key="1">
    <source>
        <dbReference type="ARBA" id="ARBA00008056"/>
    </source>
</evidence>
<keyword evidence="5" id="KW-1185">Reference proteome</keyword>
<dbReference type="InterPro" id="IPR044861">
    <property type="entry name" value="IPNS-like_FE2OG_OXY"/>
</dbReference>
<dbReference type="Gene3D" id="2.60.120.330">
    <property type="entry name" value="B-lactam Antibiotic, Isopenicillin N Synthase, Chain"/>
    <property type="match status" value="1"/>
</dbReference>
<dbReference type="PANTHER" id="PTHR47990">
    <property type="entry name" value="2-OXOGLUTARATE (2OG) AND FE(II)-DEPENDENT OXYGENASE SUPERFAMILY PROTEIN-RELATED"/>
    <property type="match status" value="1"/>
</dbReference>
<reference evidence="4 5" key="1">
    <citation type="submission" date="2023-04" db="EMBL/GenBank/DDBJ databases">
        <title>Colletotrichum tabacum stain YC1 causing leaf anthracnose on Nicotiana tabacum(L.) cv.</title>
        <authorList>
            <person name="Ji Z."/>
            <person name="Wang M."/>
            <person name="Zhang J."/>
            <person name="Wang N."/>
            <person name="Zhou Z."/>
        </authorList>
    </citation>
    <scope>NUCLEOTIDE SEQUENCE [LARGE SCALE GENOMIC DNA]</scope>
    <source>
        <strain evidence="4 5">YC1</strain>
    </source>
</reference>
<gene>
    <name evidence="4" type="ORF">QIS74_04502</name>
</gene>
<dbReference type="GO" id="GO:0016491">
    <property type="term" value="F:oxidoreductase activity"/>
    <property type="evidence" value="ECO:0007669"/>
    <property type="project" value="UniProtKB-KW"/>
</dbReference>
<name>A0AAV9TJV1_9PEZI</name>
<proteinExistence type="inferred from homology"/>
<sequence>MSSPIPFPDGLPMIDLPRVSLGNLLRHDEKELDKLFDICLSTGFFYLNLQDCPEGEQLWNQAVKVCNLGKATLPVLDMETKLSYKSRETTGVFDLGYKCPSISKNGEPKFSEAFNIPFYELVMDKQSIFQLPHWLKDHRDLFSSLLTQGNEVCHVMLRALETRLQLEPGALMSLHRREDPSYDFLRVLRYPATEPGDDPNAAKFPPHRDSVSVAMLFTWVGGLQILEPDSSSTNPNSNPATGNYNEADWRWVEPVDGHVIVNIGDALAVLTNEVLRSGFHRVIGAPGDQAKLDKYSVLLGYRPALNTPMKPFTSPLIPQLSEEQSRDPVQTCQEWGMERVAKVYRVLETRET</sequence>
<dbReference type="PROSITE" id="PS51471">
    <property type="entry name" value="FE2OG_OXY"/>
    <property type="match status" value="1"/>
</dbReference>
<comment type="similarity">
    <text evidence="1 2">Belongs to the iron/ascorbate-dependent oxidoreductase family.</text>
</comment>
<dbReference type="InterPro" id="IPR027443">
    <property type="entry name" value="IPNS-like_sf"/>
</dbReference>
<dbReference type="AlphaFoldDB" id="A0AAV9TJV1"/>
<dbReference type="GO" id="GO:0046872">
    <property type="term" value="F:metal ion binding"/>
    <property type="evidence" value="ECO:0007669"/>
    <property type="project" value="UniProtKB-KW"/>
</dbReference>
<dbReference type="InterPro" id="IPR050231">
    <property type="entry name" value="Iron_ascorbate_oxido_reductase"/>
</dbReference>
<evidence type="ECO:0000313" key="5">
    <source>
        <dbReference type="Proteomes" id="UP001327957"/>
    </source>
</evidence>
<evidence type="ECO:0000259" key="3">
    <source>
        <dbReference type="PROSITE" id="PS51471"/>
    </source>
</evidence>
<keyword evidence="2" id="KW-0560">Oxidoreductase</keyword>
<dbReference type="Pfam" id="PF03171">
    <property type="entry name" value="2OG-FeII_Oxy"/>
    <property type="match status" value="1"/>
</dbReference>
<evidence type="ECO:0000313" key="4">
    <source>
        <dbReference type="EMBL" id="KAK6221630.1"/>
    </source>
</evidence>
<keyword evidence="2" id="KW-0408">Iron</keyword>
<evidence type="ECO:0000256" key="2">
    <source>
        <dbReference type="RuleBase" id="RU003682"/>
    </source>
</evidence>
<organism evidence="4 5">
    <name type="scientific">Colletotrichum tabaci</name>
    <dbReference type="NCBI Taxonomy" id="1209068"/>
    <lineage>
        <taxon>Eukaryota</taxon>
        <taxon>Fungi</taxon>
        <taxon>Dikarya</taxon>
        <taxon>Ascomycota</taxon>
        <taxon>Pezizomycotina</taxon>
        <taxon>Sordariomycetes</taxon>
        <taxon>Hypocreomycetidae</taxon>
        <taxon>Glomerellales</taxon>
        <taxon>Glomerellaceae</taxon>
        <taxon>Colletotrichum</taxon>
        <taxon>Colletotrichum destructivum species complex</taxon>
    </lineage>
</organism>
<dbReference type="SUPFAM" id="SSF51197">
    <property type="entry name" value="Clavaminate synthase-like"/>
    <property type="match status" value="1"/>
</dbReference>